<evidence type="ECO:0000256" key="5">
    <source>
        <dbReference type="ARBA" id="ARBA00022844"/>
    </source>
</evidence>
<evidence type="ECO:0000256" key="2">
    <source>
        <dbReference type="ARBA" id="ARBA00006131"/>
    </source>
</evidence>
<keyword evidence="9" id="KW-1185">Reference proteome</keyword>
<feature type="region of interest" description="Disordered" evidence="7">
    <location>
        <begin position="602"/>
        <end position="627"/>
    </location>
</feature>
<dbReference type="Pfam" id="PF02956">
    <property type="entry name" value="TT_ORF1"/>
    <property type="match status" value="1"/>
</dbReference>
<keyword evidence="4 6" id="KW-0167">Capsid protein</keyword>
<evidence type="ECO:0000256" key="3">
    <source>
        <dbReference type="ARBA" id="ARBA00022431"/>
    </source>
</evidence>
<keyword evidence="3 6" id="KW-1140">T=1 icosahedral capsid protein</keyword>
<evidence type="ECO:0000256" key="1">
    <source>
        <dbReference type="ARBA" id="ARBA00004328"/>
    </source>
</evidence>
<keyword evidence="5 6" id="KW-0946">Virion</keyword>
<dbReference type="Proteomes" id="UP000133488">
    <property type="component" value="Segment"/>
</dbReference>
<dbReference type="OrthoDB" id="3295at10239"/>
<evidence type="ECO:0000256" key="4">
    <source>
        <dbReference type="ARBA" id="ARBA00022561"/>
    </source>
</evidence>
<evidence type="ECO:0000256" key="6">
    <source>
        <dbReference type="RuleBase" id="RU361230"/>
    </source>
</evidence>
<proteinExistence type="inferred from homology"/>
<dbReference type="EMBL" id="AB026929">
    <property type="protein sequence ID" value="BAA86945.1"/>
    <property type="molecule type" value="Genomic_DNA"/>
</dbReference>
<reference evidence="8 9" key="1">
    <citation type="journal article" date="2000" name="Arch. Virol.">
        <title>Identification of a new human DNA virus (TTV-like mini virus, TLMV) intermediately related to TT virus and chicken anemia virus.</title>
        <authorList>
            <person name="Takahashi K."/>
            <person name="Iwasa Y."/>
            <person name="Hijikata M."/>
            <person name="Mishiro S."/>
        </authorList>
    </citation>
    <scope>NUCLEOTIDE SEQUENCE [LARGE SCALE GENOMIC DNA]</scope>
    <source>
        <strain evidence="8">TLMV-CBD203</strain>
    </source>
</reference>
<name>Q9QU36_9VIRU</name>
<dbReference type="InterPro" id="IPR004219">
    <property type="entry name" value="TTvirus_Unk"/>
</dbReference>
<sequence>MPYFYRRWFPRRRRFRRSWRRRIRGPFRRKYWRRHWVRRYSRKRKLSKLNIKEWQPITIRKTKVKGLYPAFLCNDQRIGNNAIQYLDSIAPHHFPGGGGFGIIQFTLQGLYEQFIKATNWWTQTNCSLPLIRYNFCKLKFYRTANVDYVVKIIRCYPLKATHDLYMQTQPSILMRDKHSILIPCMKNGRNRKTYKTIKVRPPTQMTNGWFFQKDLCNFPLLVILATAASFDRYYTNSKAKSTTIGFISLNTLTFQYHNWQDPPTTGYKPQDNMWFWGTLNGSDDPNEEPLTNLIYLGGTNNHTKGIPVKNQSNYASQPNMWGNIFHEDYLFGTSQIYVSNKTPQEVVNYIVSHQTQKVKEYTGITPRTLPLTVECRYNPFNDKSTGNNTFFVSNHADQTKWQPIDNPDTQTPNLPIWLTTWGLMDWYKKAGIISQPELNYMVVFECPYISSNPKLKYYVPIDDTMQTGQSPYIEVLSQSDEKHWYPKGSFQIKTLNTITSCGPGTVKLDNDKSCEAHFEYDFRFKIGGCPPAMEKLCDPSKQNKYPIPNTKLQTTSLQIPASAIETYLYNFDERKGLLTEKATKRIKKDYGTEQTILPFTGTAMDLPTPIQSPPQDQTSSEEEEETTQELQLIRLRRKQRLLKQRILQLLDIQSIE</sequence>
<dbReference type="RefSeq" id="YP_003587911.1">
    <property type="nucleotide sequence ID" value="NC_014095.1"/>
</dbReference>
<evidence type="ECO:0000313" key="8">
    <source>
        <dbReference type="EMBL" id="BAA86945.1"/>
    </source>
</evidence>
<protein>
    <recommendedName>
        <fullName evidence="6">Capsid protein</fullName>
    </recommendedName>
</protein>
<accession>Q9QU36</accession>
<comment type="similarity">
    <text evidence="2 6">Belongs to the anelloviridae capsid protein family.</text>
</comment>
<dbReference type="GO" id="GO:0039615">
    <property type="term" value="C:T=1 icosahedral viral capsid"/>
    <property type="evidence" value="ECO:0007669"/>
    <property type="project" value="UniProtKB-UniRule"/>
</dbReference>
<dbReference type="GeneID" id="9086751"/>
<organism evidence="8 9">
    <name type="scientific">Torque teno mini virus 6</name>
    <dbReference type="NCBI Taxonomy" id="687374"/>
    <lineage>
        <taxon>Viruses</taxon>
        <taxon>Monodnaviria</taxon>
        <taxon>Shotokuvirae</taxon>
        <taxon>Commensaviricota</taxon>
        <taxon>Cardeaviricetes</taxon>
        <taxon>Sanitavirales</taxon>
        <taxon>Anelloviridae</taxon>
        <taxon>Betatorquevirus</taxon>
        <taxon>Betatorquevirus homini6</taxon>
    </lineage>
</organism>
<evidence type="ECO:0000313" key="9">
    <source>
        <dbReference type="Proteomes" id="UP000133488"/>
    </source>
</evidence>
<evidence type="ECO:0000256" key="7">
    <source>
        <dbReference type="SAM" id="MobiDB-lite"/>
    </source>
</evidence>
<comment type="function">
    <text evidence="6">Self-assembles to form an icosahedral capsid.</text>
</comment>
<dbReference type="KEGG" id="vg:9086751"/>
<comment type="subcellular location">
    <subcellularLocation>
        <location evidence="1 6">Virion</location>
    </subcellularLocation>
</comment>